<feature type="coiled-coil region" evidence="1">
    <location>
        <begin position="2046"/>
        <end position="2149"/>
    </location>
</feature>
<evidence type="ECO:0008006" key="5">
    <source>
        <dbReference type="Google" id="ProtNLM"/>
    </source>
</evidence>
<evidence type="ECO:0000256" key="1">
    <source>
        <dbReference type="SAM" id="Coils"/>
    </source>
</evidence>
<feature type="coiled-coil region" evidence="1">
    <location>
        <begin position="1296"/>
        <end position="1476"/>
    </location>
</feature>
<feature type="compositionally biased region" description="Polar residues" evidence="2">
    <location>
        <begin position="100"/>
        <end position="129"/>
    </location>
</feature>
<feature type="coiled-coil region" evidence="1">
    <location>
        <begin position="358"/>
        <end position="392"/>
    </location>
</feature>
<keyword evidence="1" id="KW-0175">Coiled coil</keyword>
<feature type="region of interest" description="Disordered" evidence="2">
    <location>
        <begin position="609"/>
        <end position="647"/>
    </location>
</feature>
<feature type="region of interest" description="Disordered" evidence="2">
    <location>
        <begin position="59"/>
        <end position="206"/>
    </location>
</feature>
<feature type="coiled-coil region" evidence="1">
    <location>
        <begin position="525"/>
        <end position="587"/>
    </location>
</feature>
<evidence type="ECO:0000256" key="2">
    <source>
        <dbReference type="SAM" id="MobiDB-lite"/>
    </source>
</evidence>
<feature type="compositionally biased region" description="Polar residues" evidence="2">
    <location>
        <begin position="634"/>
        <end position="646"/>
    </location>
</feature>
<feature type="coiled-coil region" evidence="1">
    <location>
        <begin position="2368"/>
        <end position="2441"/>
    </location>
</feature>
<feature type="compositionally biased region" description="Basic and acidic residues" evidence="2">
    <location>
        <begin position="1997"/>
        <end position="2017"/>
    </location>
</feature>
<name>A0A9P0XCF1_PIEBR</name>
<dbReference type="Proteomes" id="UP001152562">
    <property type="component" value="Unassembled WGS sequence"/>
</dbReference>
<feature type="compositionally biased region" description="Basic and acidic residues" evidence="2">
    <location>
        <begin position="2475"/>
        <end position="2484"/>
    </location>
</feature>
<proteinExistence type="predicted"/>
<feature type="compositionally biased region" description="Polar residues" evidence="2">
    <location>
        <begin position="138"/>
        <end position="152"/>
    </location>
</feature>
<feature type="coiled-coil region" evidence="1">
    <location>
        <begin position="903"/>
        <end position="973"/>
    </location>
</feature>
<feature type="region of interest" description="Disordered" evidence="2">
    <location>
        <begin position="2461"/>
        <end position="2484"/>
    </location>
</feature>
<reference evidence="3" key="1">
    <citation type="submission" date="2022-05" db="EMBL/GenBank/DDBJ databases">
        <authorList>
            <person name="Okamura Y."/>
        </authorList>
    </citation>
    <scope>NUCLEOTIDE SEQUENCE</scope>
</reference>
<accession>A0A9P0XCF1</accession>
<evidence type="ECO:0000313" key="3">
    <source>
        <dbReference type="EMBL" id="CAH4029834.1"/>
    </source>
</evidence>
<dbReference type="PANTHER" id="PTHR45615">
    <property type="entry name" value="MYOSIN HEAVY CHAIN, NON-MUSCLE"/>
    <property type="match status" value="1"/>
</dbReference>
<dbReference type="PANTHER" id="PTHR45615:SF80">
    <property type="entry name" value="GRIP DOMAIN-CONTAINING PROTEIN"/>
    <property type="match status" value="1"/>
</dbReference>
<feature type="coiled-coil region" evidence="1">
    <location>
        <begin position="2222"/>
        <end position="2270"/>
    </location>
</feature>
<feature type="region of interest" description="Disordered" evidence="2">
    <location>
        <begin position="1530"/>
        <end position="1551"/>
    </location>
</feature>
<feature type="compositionally biased region" description="Basic and acidic residues" evidence="2">
    <location>
        <begin position="88"/>
        <end position="99"/>
    </location>
</feature>
<feature type="region of interest" description="Disordered" evidence="2">
    <location>
        <begin position="1987"/>
        <end position="2018"/>
    </location>
</feature>
<feature type="compositionally biased region" description="Low complexity" evidence="2">
    <location>
        <begin position="187"/>
        <end position="199"/>
    </location>
</feature>
<keyword evidence="4" id="KW-1185">Reference proteome</keyword>
<gene>
    <name evidence="3" type="ORF">PIBRA_LOCUS6540</name>
</gene>
<sequence>MDETEKNLPHTSDIHNVLPDVVHSKQIATLESEDKVIEINREDIIQVSQLNPTDLDYVSEAESVSEQIPSNVEDSISESDVEQSQSRDFLRVPTDHEQTQKNASPHLQISNSPSISPSAQQQKQTTSWHYDTEYSDFHISNESPVNLPLSSDTSKEIHREKSDSNSDEIESPKSFSDSLNDNVKLKTNSNSSAGNSSTSIKTEGDKSLSSEDVIKLDIRGKGAPRFPLESAKIIFGPPPDCATIISSEPCTIFPVITPLTTEAIKIKEIFDSELGNTSEGVIVEEISNQASKETSPDKSLVSDTSEKEQDVLIEEVTIDYVKEKKDDHLKSFIPDETLSLSTMTTDYKTICEEYTVKLVHLEEAINQREQLIEELTISLQQSNNEREHLKHENMHLCSEVQTLQHAVAEHSQSDHDTIKGQLSDFVKYQAMLKDDSTKFYSAVMSGTTSLQSSNGEKDMDREEITVNHSKSDLKSGSGSEDFQTGFENKLSILLNKFGGFIEDNLRNKLRESLISVLCDEIGKMRLEFETDVRELESQLKQNEQEYASETRRLRDLLSSVKAGNANIDELRKEYEKEMQDLRTFFEEKCSDIKRSYSEEVWRDRAYVSAGSSEDEVGGGDARRRTRSAELPSSRIETSTPMELTQRQTNKKLEQQLEELKTEHLQYSNELQMRHKEEIASLEEQITHLKAHIQTAENTEGNFSFQQDIDSELEKGHIERIRGEMVRQLQDQLQVLLSDPDAELTSWPLELVVLRDKIHADKTQENELSSLRDEAVGESDKWRQKRNYSFDQNRQLEEVTKERDGLKRVADALQRAVSQLVAYCASAEDELNRTVLAHLLPKLLPHDSTLEDSRPATPDLSVSLVSRGKHVHFAPDLDSILGSLDEEGVLGFLQQQRDLSAELKLELEHSLKRLRHEAQELLDLSNKLAINKQNDEQKMLEASEVQISELVEELERKHQRCDNCEMQRKNMEEAMSDCLQRENLLRSDLDSAMMRIAQLMNLADRPQSDDIVEGYGTGGVRASSRGTGWCSLDDALSPRYNHHEFEALLKERDDLQQQLEAANRQLKSTRQFVEEQASEREAERDEFAKRLAELRDDNARLSTRLQSNARIMSEVEQLENQTREMNQIISELETKKTENDKELKAAAEETVLLRDIIAKLEAQLEQKTIRETEILEQLEEMKRTIDERDSKMRTVLGELESLRSERIDISDVTCVRCAQEEDRYTEYVEKIQEQACRLEEHLHRRTRSLERNHEICSQPTSEPSEDVSIRDQKVLSPDGASPRIERLAELTRVWEGIEALTRAEDAVLKRVRDLEMQRATLNDIAQEVRAERDVLQARMSEQALKISSLSARLQQHRNDAEALAHTASSQLSVQLHDAQAEVQRLKEELESRDKQLSRLKQNLDEKDKLGDSRVIYGNSCNPKDKVIILERELSTAQARIAQLEDIASQLQVENEKLQNEQKEHHALLLDKEEQLNQIMALKLEEEPNQKSDNVEGKTSGRTLSDIVSISDYDEQDLQMRRAELKNQNASFTGAPRDKLHNKTLPPDVQRPNMSSLDLENVDNFELHTPRADSLPVNFTFTPNKDKFKRNANETTVFGTIDRFGDNVKHSTAQKITDNCSLYPNQNASISNNLSVEPKKINFSLEASDHKSHEFTSLEELGITVDMKQENFPDILSQLKHEVKKSQTELANCKTELKNAEEQLGEFPALKEEVEELKGLLENTMTTMEKDKNFYETQLKNFASNKNLLEQKLSELNREVSEKSKDLNLLKEDILRRENMILELAKEKRNLTMKISDLEARINELQNKNSVLEKSEAENQQLREKLIELDKLEQLVSEKNQQIDSLNQHLDRLDDLQRRLNDKTDEAATLKVALEKKSKEVFQVQDSILGLNRDITKVVEENDQLNTENKELKLNLSKLEKEQENVSLKLKNSESELERVNGLNNDLTAKIEELKLLAGQLKDKNTEIEILNEDISSYHNEIAALKEQLKMASRSPSPRSKDGEEKRTGDRQANNDKKQLAKIKKHISLLQHELDFNKKELNDKAFELAKAKLDVTELRSNLSQANKRAADLEVNRVQTISRNEDMEKEVKQLQEEKQHLAQQLEMVLARLREEGNIGELKQKLKGKAERCRELETELENMKDLVERLRGGPMSLSVEQRDGARSPTAELERALRQQVHHSRTLDEDIMEQILSASSDDREDIPRLALDSSKSSSVQSSSSERFGRLKASCEKLQMQVDNLQARLEDKDALIGELQRIREKLSSECEGLRLREEALGDNSARLQLLLDAQQDTATALQKQDSSMISMLKRRLESAMKSELELRDKEQQLMNRIQHLEARTKDDNNDDRLAVEVENVGRLKGEVRVLKSKLELERTRYNELQSLIEQIRAQAQREADARTQMCAQLKTELAELRRLKHEMGVELVRAKELLSIQNSAISQLKQELAAVHKLQRPAELDDTRYLMESPRPQIVRTPISNDEKEHAVSV</sequence>
<feature type="region of interest" description="Disordered" evidence="2">
    <location>
        <begin position="286"/>
        <end position="306"/>
    </location>
</feature>
<feature type="compositionally biased region" description="Polar residues" evidence="2">
    <location>
        <begin position="62"/>
        <end position="74"/>
    </location>
</feature>
<feature type="coiled-coil region" evidence="1">
    <location>
        <begin position="1044"/>
        <end position="1176"/>
    </location>
</feature>
<comment type="caution">
    <text evidence="3">The sequence shown here is derived from an EMBL/GenBank/DDBJ whole genome shotgun (WGS) entry which is preliminary data.</text>
</comment>
<dbReference type="EMBL" id="CALOZG010000010">
    <property type="protein sequence ID" value="CAH4029834.1"/>
    <property type="molecule type" value="Genomic_DNA"/>
</dbReference>
<feature type="compositionally biased region" description="Basic and acidic residues" evidence="2">
    <location>
        <begin position="153"/>
        <end position="164"/>
    </location>
</feature>
<protein>
    <recommendedName>
        <fullName evidence="5">Pericentrin/AKAP-450 centrosomal targeting domain-containing protein</fullName>
    </recommendedName>
</protein>
<organism evidence="3 4">
    <name type="scientific">Pieris brassicae</name>
    <name type="common">White butterfly</name>
    <name type="synonym">Large white butterfly</name>
    <dbReference type="NCBI Taxonomy" id="7116"/>
    <lineage>
        <taxon>Eukaryota</taxon>
        <taxon>Metazoa</taxon>
        <taxon>Ecdysozoa</taxon>
        <taxon>Arthropoda</taxon>
        <taxon>Hexapoda</taxon>
        <taxon>Insecta</taxon>
        <taxon>Pterygota</taxon>
        <taxon>Neoptera</taxon>
        <taxon>Endopterygota</taxon>
        <taxon>Lepidoptera</taxon>
        <taxon>Glossata</taxon>
        <taxon>Ditrysia</taxon>
        <taxon>Papilionoidea</taxon>
        <taxon>Pieridae</taxon>
        <taxon>Pierinae</taxon>
        <taxon>Pieris</taxon>
    </lineage>
</organism>
<evidence type="ECO:0000313" key="4">
    <source>
        <dbReference type="Proteomes" id="UP001152562"/>
    </source>
</evidence>